<dbReference type="STRING" id="493475.GARC_1574"/>
<dbReference type="SUPFAM" id="SSF48452">
    <property type="entry name" value="TPR-like"/>
    <property type="match status" value="1"/>
</dbReference>
<evidence type="ECO:0000256" key="1">
    <source>
        <dbReference type="SAM" id="SignalP"/>
    </source>
</evidence>
<evidence type="ECO:0000313" key="2">
    <source>
        <dbReference type="EMBL" id="GAC18546.1"/>
    </source>
</evidence>
<name>K6Y3K3_9ALTE</name>
<dbReference type="InterPro" id="IPR011990">
    <property type="entry name" value="TPR-like_helical_dom_sf"/>
</dbReference>
<feature type="chain" id="PRO_5003897012" evidence="1">
    <location>
        <begin position="25"/>
        <end position="220"/>
    </location>
</feature>
<accession>K6Y3K3</accession>
<reference evidence="2 3" key="1">
    <citation type="journal article" date="2017" name="Antonie Van Leeuwenhoek">
        <title>Rhizobium rhizosphaerae sp. nov., a novel species isolated from rice rhizosphere.</title>
        <authorList>
            <person name="Zhao J.J."/>
            <person name="Zhang J."/>
            <person name="Zhang R.J."/>
            <person name="Zhang C.W."/>
            <person name="Yin H.Q."/>
            <person name="Zhang X.X."/>
        </authorList>
    </citation>
    <scope>NUCLEOTIDE SEQUENCE [LARGE SCALE GENOMIC DNA]</scope>
    <source>
        <strain evidence="2 3">BSs20135</strain>
    </source>
</reference>
<keyword evidence="1" id="KW-0732">Signal</keyword>
<protein>
    <submittedName>
        <fullName evidence="2">Uncharacterized protein</fullName>
    </submittedName>
</protein>
<comment type="caution">
    <text evidence="2">The sequence shown here is derived from an EMBL/GenBank/DDBJ whole genome shotgun (WGS) entry which is preliminary data.</text>
</comment>
<feature type="signal peptide" evidence="1">
    <location>
        <begin position="1"/>
        <end position="24"/>
    </location>
</feature>
<dbReference type="EMBL" id="BAEO01000018">
    <property type="protein sequence ID" value="GAC18546.1"/>
    <property type="molecule type" value="Genomic_DNA"/>
</dbReference>
<dbReference type="AlphaFoldDB" id="K6Y3K3"/>
<dbReference type="eggNOG" id="COG0457">
    <property type="taxonomic scope" value="Bacteria"/>
</dbReference>
<proteinExistence type="predicted"/>
<keyword evidence="3" id="KW-1185">Reference proteome</keyword>
<dbReference type="RefSeq" id="WP_007618481.1">
    <property type="nucleotide sequence ID" value="NZ_BAEO01000018.1"/>
</dbReference>
<gene>
    <name evidence="2" type="ORF">GARC_1574</name>
</gene>
<dbReference type="OrthoDB" id="8525350at2"/>
<dbReference type="Proteomes" id="UP000006327">
    <property type="component" value="Unassembled WGS sequence"/>
</dbReference>
<evidence type="ECO:0000313" key="3">
    <source>
        <dbReference type="Proteomes" id="UP000006327"/>
    </source>
</evidence>
<sequence length="220" mass="25321">MKYFYRFYSLVILTISLFSTTILAKTYNNATCGIVNNQPLSSSYGPWDFTNPEHASKLPIVLGAHFTPEVERLIRGKSSTNLHGDIIYTLTAIPNYHRALYAMSKLEMRDRNRLKNGELYNPDYYTAECFFKRAIYFQPKDAISHMLYAMHLIKLGKTNQAETEYLIALQYQPLNAEINYNLGLLYLDMGDIDKARKYAKTAYGQGFPLDGLKRKLAQLK</sequence>
<dbReference type="Pfam" id="PF13432">
    <property type="entry name" value="TPR_16"/>
    <property type="match status" value="1"/>
</dbReference>
<organism evidence="2 3">
    <name type="scientific">Paraglaciecola arctica BSs20135</name>
    <dbReference type="NCBI Taxonomy" id="493475"/>
    <lineage>
        <taxon>Bacteria</taxon>
        <taxon>Pseudomonadati</taxon>
        <taxon>Pseudomonadota</taxon>
        <taxon>Gammaproteobacteria</taxon>
        <taxon>Alteromonadales</taxon>
        <taxon>Alteromonadaceae</taxon>
        <taxon>Paraglaciecola</taxon>
    </lineage>
</organism>
<dbReference type="Gene3D" id="1.25.40.10">
    <property type="entry name" value="Tetratricopeptide repeat domain"/>
    <property type="match status" value="1"/>
</dbReference>